<dbReference type="Gene3D" id="3.90.245.10">
    <property type="entry name" value="Ribonucleoside hydrolase-like"/>
    <property type="match status" value="1"/>
</dbReference>
<protein>
    <submittedName>
        <fullName evidence="4">Nucleoside hydrolase</fullName>
    </submittedName>
</protein>
<dbReference type="InterPro" id="IPR023186">
    <property type="entry name" value="IUNH"/>
</dbReference>
<dbReference type="PANTHER" id="PTHR12304:SF4">
    <property type="entry name" value="URIDINE NUCLEOSIDASE"/>
    <property type="match status" value="1"/>
</dbReference>
<accession>A0A9D1J4W9</accession>
<dbReference type="GO" id="GO:0005829">
    <property type="term" value="C:cytosol"/>
    <property type="evidence" value="ECO:0007669"/>
    <property type="project" value="TreeGrafter"/>
</dbReference>
<name>A0A9D1J4W9_9FIRM</name>
<reference evidence="4" key="1">
    <citation type="submission" date="2020-10" db="EMBL/GenBank/DDBJ databases">
        <authorList>
            <person name="Gilroy R."/>
        </authorList>
    </citation>
    <scope>NUCLEOTIDE SEQUENCE</scope>
    <source>
        <strain evidence="4">CHK189-12415</strain>
    </source>
</reference>
<organism evidence="4 5">
    <name type="scientific">Candidatus Faecivivens stercoravium</name>
    <dbReference type="NCBI Taxonomy" id="2840803"/>
    <lineage>
        <taxon>Bacteria</taxon>
        <taxon>Bacillati</taxon>
        <taxon>Bacillota</taxon>
        <taxon>Clostridia</taxon>
        <taxon>Eubacteriales</taxon>
        <taxon>Oscillospiraceae</taxon>
        <taxon>Oscillospiraceae incertae sedis</taxon>
        <taxon>Candidatus Faecivivens</taxon>
    </lineage>
</organism>
<dbReference type="EMBL" id="DVHA01000161">
    <property type="protein sequence ID" value="HIR60893.1"/>
    <property type="molecule type" value="Genomic_DNA"/>
</dbReference>
<dbReference type="Proteomes" id="UP000824241">
    <property type="component" value="Unassembled WGS sequence"/>
</dbReference>
<dbReference type="CDD" id="cd02650">
    <property type="entry name" value="nuc_hydro_CaPnhB"/>
    <property type="match status" value="1"/>
</dbReference>
<evidence type="ECO:0000259" key="3">
    <source>
        <dbReference type="Pfam" id="PF01156"/>
    </source>
</evidence>
<keyword evidence="2" id="KW-0326">Glycosidase</keyword>
<dbReference type="GO" id="GO:0008477">
    <property type="term" value="F:purine nucleosidase activity"/>
    <property type="evidence" value="ECO:0007669"/>
    <property type="project" value="TreeGrafter"/>
</dbReference>
<comment type="caution">
    <text evidence="4">The sequence shown here is derived from an EMBL/GenBank/DDBJ whole genome shotgun (WGS) entry which is preliminary data.</text>
</comment>
<evidence type="ECO:0000313" key="5">
    <source>
        <dbReference type="Proteomes" id="UP000824241"/>
    </source>
</evidence>
<proteinExistence type="predicted"/>
<evidence type="ECO:0000256" key="2">
    <source>
        <dbReference type="ARBA" id="ARBA00023295"/>
    </source>
</evidence>
<keyword evidence="1 4" id="KW-0378">Hydrolase</keyword>
<dbReference type="SUPFAM" id="SSF53590">
    <property type="entry name" value="Nucleoside hydrolase"/>
    <property type="match status" value="1"/>
</dbReference>
<evidence type="ECO:0000313" key="4">
    <source>
        <dbReference type="EMBL" id="HIR60893.1"/>
    </source>
</evidence>
<reference evidence="4" key="2">
    <citation type="journal article" date="2021" name="PeerJ">
        <title>Extensive microbial diversity within the chicken gut microbiome revealed by metagenomics and culture.</title>
        <authorList>
            <person name="Gilroy R."/>
            <person name="Ravi A."/>
            <person name="Getino M."/>
            <person name="Pursley I."/>
            <person name="Horton D.L."/>
            <person name="Alikhan N.F."/>
            <person name="Baker D."/>
            <person name="Gharbi K."/>
            <person name="Hall N."/>
            <person name="Watson M."/>
            <person name="Adriaenssens E.M."/>
            <person name="Foster-Nyarko E."/>
            <person name="Jarju S."/>
            <person name="Secka A."/>
            <person name="Antonio M."/>
            <person name="Oren A."/>
            <person name="Chaudhuri R.R."/>
            <person name="La Ragione R."/>
            <person name="Hildebrand F."/>
            <person name="Pallen M.J."/>
        </authorList>
    </citation>
    <scope>NUCLEOTIDE SEQUENCE</scope>
    <source>
        <strain evidence="4">CHK189-12415</strain>
    </source>
</reference>
<dbReference type="InterPro" id="IPR001910">
    <property type="entry name" value="Inosine/uridine_hydrolase_dom"/>
</dbReference>
<dbReference type="Pfam" id="PF01156">
    <property type="entry name" value="IU_nuc_hydro"/>
    <property type="match status" value="1"/>
</dbReference>
<evidence type="ECO:0000256" key="1">
    <source>
        <dbReference type="ARBA" id="ARBA00022801"/>
    </source>
</evidence>
<sequence length="311" mass="32689">MFTKKLLLDMDTGVDDALAIAYAVGCGAEIAGITCGFGNVETAEAVRNTLDLLSLLGRPEVPVFAGDAGPDGQPFRVSEACRKIHGENGIGNVSLPHHGKPSLLPAHRFILDAARKEGDALVIVCTGTLHNLARAILEDREAVAKAHSIVFMGGALTVAGNVTPYAEANIANDPEAAKIVLESGLPMTMVGLDVTLKHRLTRETAGRWADCGHVGGIFSEIAGYYIDNESDRGSCALHDPLAVAAAIEPGLLVTHPFAMTAITDGEAAGRTVARSYPEECRVKNVRAALESDPGFSGRLDQVLRGLFKTLG</sequence>
<dbReference type="GO" id="GO:0006152">
    <property type="term" value="P:purine nucleoside catabolic process"/>
    <property type="evidence" value="ECO:0007669"/>
    <property type="project" value="TreeGrafter"/>
</dbReference>
<dbReference type="AlphaFoldDB" id="A0A9D1J4W9"/>
<dbReference type="PANTHER" id="PTHR12304">
    <property type="entry name" value="INOSINE-URIDINE PREFERRING NUCLEOSIDE HYDROLASE"/>
    <property type="match status" value="1"/>
</dbReference>
<gene>
    <name evidence="4" type="ORF">IAB37_04890</name>
</gene>
<feature type="domain" description="Inosine/uridine-preferring nucleoside hydrolase" evidence="3">
    <location>
        <begin position="7"/>
        <end position="292"/>
    </location>
</feature>
<dbReference type="InterPro" id="IPR036452">
    <property type="entry name" value="Ribo_hydro-like"/>
</dbReference>